<name>A0A1X7HIU5_9BACL</name>
<accession>A0A1X7HIU5</accession>
<dbReference type="AlphaFoldDB" id="A0A1X7HIU5"/>
<dbReference type="InterPro" id="IPR019615">
    <property type="entry name" value="DUF2487"/>
</dbReference>
<evidence type="ECO:0008006" key="3">
    <source>
        <dbReference type="Google" id="ProtNLM"/>
    </source>
</evidence>
<gene>
    <name evidence="1" type="ORF">SAMN05661091_3707</name>
</gene>
<organism evidence="1 2">
    <name type="scientific">Paenibacillus uliginis N3/975</name>
    <dbReference type="NCBI Taxonomy" id="1313296"/>
    <lineage>
        <taxon>Bacteria</taxon>
        <taxon>Bacillati</taxon>
        <taxon>Bacillota</taxon>
        <taxon>Bacilli</taxon>
        <taxon>Bacillales</taxon>
        <taxon>Paenibacillaceae</taxon>
        <taxon>Paenibacillus</taxon>
    </lineage>
</organism>
<dbReference type="STRING" id="1313296.SAMN05661091_3707"/>
<keyword evidence="2" id="KW-1185">Reference proteome</keyword>
<dbReference type="Proteomes" id="UP000192940">
    <property type="component" value="Chromosome I"/>
</dbReference>
<evidence type="ECO:0000313" key="1">
    <source>
        <dbReference type="EMBL" id="SMF87345.1"/>
    </source>
</evidence>
<protein>
    <recommendedName>
        <fullName evidence="3">DUF2487 domain-containing protein</fullName>
    </recommendedName>
</protein>
<reference evidence="1 2" key="1">
    <citation type="submission" date="2017-04" db="EMBL/GenBank/DDBJ databases">
        <authorList>
            <person name="Afonso C.L."/>
            <person name="Miller P.J."/>
            <person name="Scott M.A."/>
            <person name="Spackman E."/>
            <person name="Goraichik I."/>
            <person name="Dimitrov K.M."/>
            <person name="Suarez D.L."/>
            <person name="Swayne D.E."/>
        </authorList>
    </citation>
    <scope>NUCLEOTIDE SEQUENCE [LARGE SCALE GENOMIC DNA]</scope>
    <source>
        <strain evidence="1 2">N3/975</strain>
    </source>
</reference>
<sequence>MKFSELDEQTWPELQTYFDTCLIPYTGLTGHEAPWEATASLERLRDFMDLVEVPFKGRVVTYPAMQYGGTSALQLLNDICHKVKSTGFTHVVVMTADCDLDIKDIPESALVLSQTRLLASGDMPISAAVTKLISGLWQKEEELQL</sequence>
<proteinExistence type="predicted"/>
<evidence type="ECO:0000313" key="2">
    <source>
        <dbReference type="Proteomes" id="UP000192940"/>
    </source>
</evidence>
<dbReference type="RefSeq" id="WP_208914530.1">
    <property type="nucleotide sequence ID" value="NZ_LT840184.1"/>
</dbReference>
<dbReference type="Pfam" id="PF10673">
    <property type="entry name" value="DUF2487"/>
    <property type="match status" value="1"/>
</dbReference>
<dbReference type="EMBL" id="LT840184">
    <property type="protein sequence ID" value="SMF87345.1"/>
    <property type="molecule type" value="Genomic_DNA"/>
</dbReference>